<dbReference type="EMBL" id="BOMM01000090">
    <property type="protein sequence ID" value="GIE16544.1"/>
    <property type="molecule type" value="Genomic_DNA"/>
</dbReference>
<evidence type="ECO:0000313" key="3">
    <source>
        <dbReference type="EMBL" id="GIE16544.1"/>
    </source>
</evidence>
<name>A0A919JAK2_9ACTN</name>
<keyword evidence="2" id="KW-0472">Membrane</keyword>
<proteinExistence type="predicted"/>
<gene>
    <name evidence="3" type="ORF">Afe05nite_83840</name>
</gene>
<keyword evidence="2" id="KW-1133">Transmembrane helix</keyword>
<protein>
    <submittedName>
        <fullName evidence="3">Uncharacterized protein</fullName>
    </submittedName>
</protein>
<reference evidence="3" key="1">
    <citation type="submission" date="2021-01" db="EMBL/GenBank/DDBJ databases">
        <title>Whole genome shotgun sequence of Actinoplanes ferrugineus NBRC 15555.</title>
        <authorList>
            <person name="Komaki H."/>
            <person name="Tamura T."/>
        </authorList>
    </citation>
    <scope>NUCLEOTIDE SEQUENCE</scope>
    <source>
        <strain evidence="3">NBRC 15555</strain>
    </source>
</reference>
<sequence length="252" mass="27962">MNLVSEMLLASPAPAVIWAILMLLTFPALLLLSSPDGESRPGPVGGRRRDRDQFERPRDEATRAARYAEEVYVAAERARLGAQRWQQVRDELELGVEEAWRAWLDADTRLRVGLTAAAWGRPWSVRTCEEYAARERFLHRTVAAAVSRGELPAAAIADAVAGRDWDARLHPVEQELVVARAAAAHLRERYEQALAAQQTAWHDADLARRNADTLHREALLAAEQAAQLIHRLPAAQKAQVRTSPRPVVTAAA</sequence>
<dbReference type="AlphaFoldDB" id="A0A919JAK2"/>
<keyword evidence="2" id="KW-0812">Transmembrane</keyword>
<evidence type="ECO:0000256" key="1">
    <source>
        <dbReference type="SAM" id="MobiDB-lite"/>
    </source>
</evidence>
<keyword evidence="4" id="KW-1185">Reference proteome</keyword>
<feature type="transmembrane region" description="Helical" evidence="2">
    <location>
        <begin position="12"/>
        <end position="32"/>
    </location>
</feature>
<dbReference type="RefSeq" id="WP_203822880.1">
    <property type="nucleotide sequence ID" value="NZ_BAAABP010000053.1"/>
</dbReference>
<evidence type="ECO:0000313" key="4">
    <source>
        <dbReference type="Proteomes" id="UP000598174"/>
    </source>
</evidence>
<accession>A0A919JAK2</accession>
<feature type="compositionally biased region" description="Basic and acidic residues" evidence="1">
    <location>
        <begin position="47"/>
        <end position="62"/>
    </location>
</feature>
<evidence type="ECO:0000256" key="2">
    <source>
        <dbReference type="SAM" id="Phobius"/>
    </source>
</evidence>
<comment type="caution">
    <text evidence="3">The sequence shown here is derived from an EMBL/GenBank/DDBJ whole genome shotgun (WGS) entry which is preliminary data.</text>
</comment>
<dbReference type="Proteomes" id="UP000598174">
    <property type="component" value="Unassembled WGS sequence"/>
</dbReference>
<organism evidence="3 4">
    <name type="scientific">Paractinoplanes ferrugineus</name>
    <dbReference type="NCBI Taxonomy" id="113564"/>
    <lineage>
        <taxon>Bacteria</taxon>
        <taxon>Bacillati</taxon>
        <taxon>Actinomycetota</taxon>
        <taxon>Actinomycetes</taxon>
        <taxon>Micromonosporales</taxon>
        <taxon>Micromonosporaceae</taxon>
        <taxon>Paractinoplanes</taxon>
    </lineage>
</organism>
<feature type="region of interest" description="Disordered" evidence="1">
    <location>
        <begin position="37"/>
        <end position="62"/>
    </location>
</feature>